<keyword evidence="4" id="KW-0547">Nucleotide-binding</keyword>
<accession>A0A1S4DJL4</accession>
<dbReference type="FunFam" id="1.10.8.60:FF:000109">
    <property type="entry name" value="Cell division control protein 48 homolog C"/>
    <property type="match status" value="1"/>
</dbReference>
<comment type="similarity">
    <text evidence="2">Belongs to the AAA ATPase family.</text>
</comment>
<keyword evidence="7" id="KW-0132">Cell division</keyword>
<reference evidence="7" key="2">
    <citation type="submission" date="2025-08" db="UniProtKB">
        <authorList>
            <consortium name="RefSeq"/>
        </authorList>
    </citation>
    <scope>IDENTIFICATION</scope>
</reference>
<protein>
    <submittedName>
        <fullName evidence="7">Cell division control protein 48 homolog C</fullName>
    </submittedName>
</protein>
<dbReference type="SMR" id="A0A1S4DJL4"/>
<dbReference type="SUPFAM" id="SSF52540">
    <property type="entry name" value="P-loop containing nucleoside triphosphate hydrolases"/>
    <property type="match status" value="2"/>
</dbReference>
<evidence type="ECO:0000256" key="1">
    <source>
        <dbReference type="ARBA" id="ARBA00004496"/>
    </source>
</evidence>
<gene>
    <name evidence="7" type="primary">LOC107830438</name>
</gene>
<dbReference type="OrthoDB" id="1220309at2759"/>
<keyword evidence="3" id="KW-0963">Cytoplasm</keyword>
<dbReference type="FunFam" id="3.40.50.300:FF:000567">
    <property type="entry name" value="ATPase, AAA family protein"/>
    <property type="match status" value="1"/>
</dbReference>
<dbReference type="InterPro" id="IPR027417">
    <property type="entry name" value="P-loop_NTPase"/>
</dbReference>
<dbReference type="FunFam" id="3.40.50.300:FF:000365">
    <property type="entry name" value="Ribosome biogenesis ATPase RIX7"/>
    <property type="match status" value="1"/>
</dbReference>
<evidence type="ECO:0000256" key="2">
    <source>
        <dbReference type="ARBA" id="ARBA00006914"/>
    </source>
</evidence>
<evidence type="ECO:0000313" key="7">
    <source>
        <dbReference type="RefSeq" id="XP_016513469.1"/>
    </source>
</evidence>
<dbReference type="KEGG" id="nta:107830438"/>
<keyword evidence="6" id="KW-1185">Reference proteome</keyword>
<dbReference type="Pfam" id="PF17862">
    <property type="entry name" value="AAA_lid_3"/>
    <property type="match status" value="2"/>
</dbReference>
<dbReference type="Gene3D" id="3.40.50.300">
    <property type="entry name" value="P-loop containing nucleotide triphosphate hydrolases"/>
    <property type="match status" value="2"/>
</dbReference>
<dbReference type="InterPro" id="IPR055278">
    <property type="entry name" value="CDC48c"/>
</dbReference>
<comment type="subcellular location">
    <subcellularLocation>
        <location evidence="1">Cytoplasm</location>
    </subcellularLocation>
</comment>
<evidence type="ECO:0000313" key="6">
    <source>
        <dbReference type="Proteomes" id="UP000790787"/>
    </source>
</evidence>
<dbReference type="PaxDb" id="4097-A0A1S4DJL4"/>
<dbReference type="GO" id="GO:0016887">
    <property type="term" value="F:ATP hydrolysis activity"/>
    <property type="evidence" value="ECO:0000318"/>
    <property type="project" value="GO_Central"/>
</dbReference>
<dbReference type="GO" id="GO:0051301">
    <property type="term" value="P:cell division"/>
    <property type="evidence" value="ECO:0007669"/>
    <property type="project" value="UniProtKB-KW"/>
</dbReference>
<dbReference type="GO" id="GO:0042254">
    <property type="term" value="P:ribosome biogenesis"/>
    <property type="evidence" value="ECO:0000318"/>
    <property type="project" value="GO_Central"/>
</dbReference>
<name>A0A1S4DJL4_TOBAC</name>
<evidence type="ECO:0000256" key="4">
    <source>
        <dbReference type="ARBA" id="ARBA00022741"/>
    </source>
</evidence>
<dbReference type="RefSeq" id="XP_016513469.1">
    <property type="nucleotide sequence ID" value="XM_016657983.1"/>
</dbReference>
<reference evidence="6" key="1">
    <citation type="journal article" date="2014" name="Nat. Commun.">
        <title>The tobacco genome sequence and its comparison with those of tomato and potato.</title>
        <authorList>
            <person name="Sierro N."/>
            <person name="Battey J.N."/>
            <person name="Ouadi S."/>
            <person name="Bakaher N."/>
            <person name="Bovet L."/>
            <person name="Willig A."/>
            <person name="Goepfert S."/>
            <person name="Peitsch M.C."/>
            <person name="Ivanov N.V."/>
        </authorList>
    </citation>
    <scope>NUCLEOTIDE SEQUENCE [LARGE SCALE GENOMIC DNA]</scope>
</reference>
<sequence>MGRRGRSGSGPVSGELRRHIESCKDDFLSVEELVDHLRSTYHKYSRSKLQDLTRQVQTVLQLRNPNPNPTDEVTPPRKKPKRDSSEQRLQLLEKKHIMNSQRKKQETDGESSTLATTSESDDSYSSSSSDAIYGEKLEEKPDLMKCMLRHTYNKQVNNTPRSKKIEYEVVHDNNEEKGKKINMSKGGQRRNGATSDLGGGGGEAREGEKIGENDGNGDDGPRFKDLGGMDGVLEELKMEVIVPLYHPQLTKHLGVRPMSGILFHGPPGCGKTKLAHAIANETGVPFYKLSATELVSGISGASEENIRELFSKAYRTAPSIVFIDEIDAIASKRENLQREMERRIVTQLMTCMDESYRLSKPDDDAKGTTIPTDKRNSESKSGGSNGGPGYVLVIAATNRPDAIDPALRRPGRFDREIALGIPDESARVQILSVLTRNLRVEGAFDLMKIARSTPGFVGADLAALTNKAGNLAMKRILDARKVEVSRDLVDGEDAEDWWRKPWSPEEMEKLSINMADFEEAAKLVQPSSRREGFSAIPNVNWEDVGGLDSLRHEFQRSIVSCIANPEDYMHFGAESETGFLLYGPPGCGKTLIAKAVANKAGANFIHIKGPEILNKYVGESELAIRTLFTRARTCAPCILFFDEIDALTTKRGKEGGWVVERLLNQLLIELDGADQRKGVYVIGATNRPEVMDQAILRPGRLGRFLYVPLPSPDERGLILKTLARKKPIDTSVDLMTIGRDDACKNFSGADLSALMNEAAMVALEDKLRALDTSCGDTSSTIKESHFKRALEKISPSVSDKQIEYYHRLSKTFRAA</sequence>
<dbReference type="GO" id="GO:1990275">
    <property type="term" value="F:preribosome binding"/>
    <property type="evidence" value="ECO:0000318"/>
    <property type="project" value="GO_Central"/>
</dbReference>
<dbReference type="GO" id="GO:0005634">
    <property type="term" value="C:nucleus"/>
    <property type="evidence" value="ECO:0000318"/>
    <property type="project" value="GO_Central"/>
</dbReference>
<dbReference type="Pfam" id="PF00004">
    <property type="entry name" value="AAA"/>
    <property type="match status" value="2"/>
</dbReference>
<dbReference type="PANTHER" id="PTHR48470">
    <property type="entry name" value="CELL DIVISION CONTROL PROTEIN 48 C ISOFORM 1"/>
    <property type="match status" value="1"/>
</dbReference>
<organism evidence="6 7">
    <name type="scientific">Nicotiana tabacum</name>
    <name type="common">Common tobacco</name>
    <dbReference type="NCBI Taxonomy" id="4097"/>
    <lineage>
        <taxon>Eukaryota</taxon>
        <taxon>Viridiplantae</taxon>
        <taxon>Streptophyta</taxon>
        <taxon>Embryophyta</taxon>
        <taxon>Tracheophyta</taxon>
        <taxon>Spermatophyta</taxon>
        <taxon>Magnoliopsida</taxon>
        <taxon>eudicotyledons</taxon>
        <taxon>Gunneridae</taxon>
        <taxon>Pentapetalae</taxon>
        <taxon>asterids</taxon>
        <taxon>lamiids</taxon>
        <taxon>Solanales</taxon>
        <taxon>Solanaceae</taxon>
        <taxon>Nicotianoideae</taxon>
        <taxon>Nicotianeae</taxon>
        <taxon>Nicotiana</taxon>
    </lineage>
</organism>
<dbReference type="InterPro" id="IPR041569">
    <property type="entry name" value="AAA_lid_3"/>
</dbReference>
<evidence type="ECO:0000256" key="3">
    <source>
        <dbReference type="ARBA" id="ARBA00022490"/>
    </source>
</evidence>
<dbReference type="GeneID" id="107830438"/>
<dbReference type="SMART" id="SM00382">
    <property type="entry name" value="AAA"/>
    <property type="match status" value="2"/>
</dbReference>
<dbReference type="GO" id="GO:0005524">
    <property type="term" value="F:ATP binding"/>
    <property type="evidence" value="ECO:0007669"/>
    <property type="project" value="UniProtKB-KW"/>
</dbReference>
<keyword evidence="7" id="KW-0131">Cell cycle</keyword>
<dbReference type="PROSITE" id="PS00674">
    <property type="entry name" value="AAA"/>
    <property type="match status" value="2"/>
</dbReference>
<dbReference type="OMA" id="MESNSAM"/>
<dbReference type="GO" id="GO:0005737">
    <property type="term" value="C:cytoplasm"/>
    <property type="evidence" value="ECO:0007669"/>
    <property type="project" value="UniProtKB-SubCell"/>
</dbReference>
<dbReference type="InterPro" id="IPR003593">
    <property type="entry name" value="AAA+_ATPase"/>
</dbReference>
<dbReference type="InterPro" id="IPR003960">
    <property type="entry name" value="ATPase_AAA_CS"/>
</dbReference>
<dbReference type="Proteomes" id="UP000790787">
    <property type="component" value="Chromosome 19"/>
</dbReference>
<dbReference type="AlphaFoldDB" id="A0A1S4DJL4"/>
<proteinExistence type="inferred from homology"/>
<evidence type="ECO:0000256" key="5">
    <source>
        <dbReference type="ARBA" id="ARBA00022840"/>
    </source>
</evidence>
<dbReference type="InterPro" id="IPR003959">
    <property type="entry name" value="ATPase_AAA_core"/>
</dbReference>
<dbReference type="STRING" id="4097.A0A1S4DJL4"/>
<dbReference type="Gene3D" id="1.10.8.60">
    <property type="match status" value="2"/>
</dbReference>
<dbReference type="PANTHER" id="PTHR48470:SF1">
    <property type="entry name" value="CELL DIVISION CONTROL PROTEIN 48 C ISOFORM 1"/>
    <property type="match status" value="1"/>
</dbReference>
<keyword evidence="5" id="KW-0067">ATP-binding</keyword>